<protein>
    <submittedName>
        <fullName evidence="3">Uncharacterized protein</fullName>
    </submittedName>
</protein>
<keyword evidence="2" id="KW-0472">Membrane</keyword>
<keyword evidence="2" id="KW-0812">Transmembrane</keyword>
<dbReference type="Proteomes" id="UP000039865">
    <property type="component" value="Unassembled WGS sequence"/>
</dbReference>
<feature type="transmembrane region" description="Helical" evidence="2">
    <location>
        <begin position="73"/>
        <end position="96"/>
    </location>
</feature>
<feature type="compositionally biased region" description="Polar residues" evidence="1">
    <location>
        <begin position="181"/>
        <end position="194"/>
    </location>
</feature>
<dbReference type="AlphaFoldDB" id="A0A078AUJ7"/>
<evidence type="ECO:0000313" key="3">
    <source>
        <dbReference type="EMBL" id="CDW86075.1"/>
    </source>
</evidence>
<feature type="compositionally biased region" description="Basic and acidic residues" evidence="1">
    <location>
        <begin position="166"/>
        <end position="180"/>
    </location>
</feature>
<name>A0A078AUJ7_STYLE</name>
<keyword evidence="4" id="KW-1185">Reference proteome</keyword>
<accession>A0A078AUJ7</accession>
<reference evidence="3 4" key="1">
    <citation type="submission" date="2014-06" db="EMBL/GenBank/DDBJ databases">
        <authorList>
            <person name="Swart Estienne"/>
        </authorList>
    </citation>
    <scope>NUCLEOTIDE SEQUENCE [LARGE SCALE GENOMIC DNA]</scope>
    <source>
        <strain evidence="3 4">130c</strain>
    </source>
</reference>
<feature type="transmembrane region" description="Helical" evidence="2">
    <location>
        <begin position="116"/>
        <end position="149"/>
    </location>
</feature>
<sequence>MLDRFSIIILFTQMFGQSCKVITRAANYVFYQGKSSSFETLQQQSFTLMVGMLLMREQKSSYQRKLVRKCISLLMFIYLVFYISLFVITVNVIQYYYYIDAILEKITVWTDNSFVYYLLTFMAGQMLLVYEGTDFINGILIMCLFYLFGKNDYSKKKAKIQTGGNIKRESTSEKQNENDQRISGNSASTADSNNKLSEVKKDRISLYKDLTVYYEQTNEIDDGDDEDSLFIENYEDDETENSNSFSNASSLQYENFNIRENLESETLFKKAGIQ</sequence>
<dbReference type="EMBL" id="CCKQ01014318">
    <property type="protein sequence ID" value="CDW86075.1"/>
    <property type="molecule type" value="Genomic_DNA"/>
</dbReference>
<organism evidence="3 4">
    <name type="scientific">Stylonychia lemnae</name>
    <name type="common">Ciliate</name>
    <dbReference type="NCBI Taxonomy" id="5949"/>
    <lineage>
        <taxon>Eukaryota</taxon>
        <taxon>Sar</taxon>
        <taxon>Alveolata</taxon>
        <taxon>Ciliophora</taxon>
        <taxon>Intramacronucleata</taxon>
        <taxon>Spirotrichea</taxon>
        <taxon>Stichotrichia</taxon>
        <taxon>Sporadotrichida</taxon>
        <taxon>Oxytrichidae</taxon>
        <taxon>Stylonychinae</taxon>
        <taxon>Stylonychia</taxon>
    </lineage>
</organism>
<gene>
    <name evidence="3" type="primary">Contig7114.g7603</name>
    <name evidence="3" type="ORF">STYLEM_15166</name>
</gene>
<evidence type="ECO:0000256" key="1">
    <source>
        <dbReference type="SAM" id="MobiDB-lite"/>
    </source>
</evidence>
<keyword evidence="2" id="KW-1133">Transmembrane helix</keyword>
<evidence type="ECO:0000313" key="4">
    <source>
        <dbReference type="Proteomes" id="UP000039865"/>
    </source>
</evidence>
<feature type="region of interest" description="Disordered" evidence="1">
    <location>
        <begin position="164"/>
        <end position="194"/>
    </location>
</feature>
<evidence type="ECO:0000256" key="2">
    <source>
        <dbReference type="SAM" id="Phobius"/>
    </source>
</evidence>
<proteinExistence type="predicted"/>
<dbReference type="PROSITE" id="PS51257">
    <property type="entry name" value="PROKAR_LIPOPROTEIN"/>
    <property type="match status" value="1"/>
</dbReference>
<dbReference type="InParanoid" id="A0A078AUJ7"/>